<dbReference type="EMBL" id="KQ965763">
    <property type="protein sequence ID" value="KXS15338.1"/>
    <property type="molecule type" value="Genomic_DNA"/>
</dbReference>
<feature type="region of interest" description="Disordered" evidence="1">
    <location>
        <begin position="1"/>
        <end position="20"/>
    </location>
</feature>
<reference evidence="3 4" key="1">
    <citation type="journal article" date="2015" name="Genome Biol. Evol.">
        <title>Phylogenomic analyses indicate that early fungi evolved digesting cell walls of algal ancestors of land plants.</title>
        <authorList>
            <person name="Chang Y."/>
            <person name="Wang S."/>
            <person name="Sekimoto S."/>
            <person name="Aerts A.L."/>
            <person name="Choi C."/>
            <person name="Clum A."/>
            <person name="LaButti K.M."/>
            <person name="Lindquist E.A."/>
            <person name="Yee Ngan C."/>
            <person name="Ohm R.A."/>
            <person name="Salamov A.A."/>
            <person name="Grigoriev I.V."/>
            <person name="Spatafora J.W."/>
            <person name="Berbee M.L."/>
        </authorList>
    </citation>
    <scope>NUCLEOTIDE SEQUENCE [LARGE SCALE GENOMIC DNA]</scope>
    <source>
        <strain evidence="3 4">JEL478</strain>
    </source>
</reference>
<name>A0A139AF06_GONPJ</name>
<keyword evidence="2" id="KW-0472">Membrane</keyword>
<dbReference type="AlphaFoldDB" id="A0A139AF06"/>
<feature type="transmembrane region" description="Helical" evidence="2">
    <location>
        <begin position="54"/>
        <end position="72"/>
    </location>
</feature>
<sequence>MDQLVNDAKRNKPKYPQGEWPRGGIWSEPLLNAFWGPGQLERLWPRGGEHESDLWIFGPLLAYCYVLVNFFWGKLGRAQVFNDKWVIGALVAIREPKLEALSKVVYIGSVWVITKEVKEFLEFDGTGSNMEDIRIYGEGKVFSVAVPDMRIGFVLYCIGGKATAGAFISASATIPVKANLQRFVICIGRARLYQSTCLLLLDCKVLGKADWIRVKDVGGAIGGNSLPSFHIICVNPGPLGPATDQVANVAGILVKDPIMVVFQEYLAYCPSVFCKSHDPEVVQGDAGFQAAL</sequence>
<evidence type="ECO:0000313" key="3">
    <source>
        <dbReference type="EMBL" id="KXS15338.1"/>
    </source>
</evidence>
<keyword evidence="2" id="KW-1133">Transmembrane helix</keyword>
<gene>
    <name evidence="3" type="ORF">M427DRAFT_44609</name>
</gene>
<organism evidence="3 4">
    <name type="scientific">Gonapodya prolifera (strain JEL478)</name>
    <name type="common">Monoblepharis prolifera</name>
    <dbReference type="NCBI Taxonomy" id="1344416"/>
    <lineage>
        <taxon>Eukaryota</taxon>
        <taxon>Fungi</taxon>
        <taxon>Fungi incertae sedis</taxon>
        <taxon>Chytridiomycota</taxon>
        <taxon>Chytridiomycota incertae sedis</taxon>
        <taxon>Monoblepharidomycetes</taxon>
        <taxon>Monoblepharidales</taxon>
        <taxon>Gonapodyaceae</taxon>
        <taxon>Gonapodya</taxon>
    </lineage>
</organism>
<keyword evidence="4" id="KW-1185">Reference proteome</keyword>
<protein>
    <submittedName>
        <fullName evidence="3">Uncharacterized protein</fullName>
    </submittedName>
</protein>
<dbReference type="Proteomes" id="UP000070544">
    <property type="component" value="Unassembled WGS sequence"/>
</dbReference>
<evidence type="ECO:0000313" key="4">
    <source>
        <dbReference type="Proteomes" id="UP000070544"/>
    </source>
</evidence>
<evidence type="ECO:0000256" key="1">
    <source>
        <dbReference type="SAM" id="MobiDB-lite"/>
    </source>
</evidence>
<keyword evidence="2" id="KW-0812">Transmembrane</keyword>
<proteinExistence type="predicted"/>
<accession>A0A139AF06</accession>
<evidence type="ECO:0000256" key="2">
    <source>
        <dbReference type="SAM" id="Phobius"/>
    </source>
</evidence>